<evidence type="ECO:0000259" key="1">
    <source>
        <dbReference type="Pfam" id="PF09325"/>
    </source>
</evidence>
<dbReference type="Pfam" id="PF09325">
    <property type="entry name" value="Vps5"/>
    <property type="match status" value="1"/>
</dbReference>
<comment type="caution">
    <text evidence="2">The sequence shown here is derived from an EMBL/GenBank/DDBJ whole genome shotgun (WGS) entry which is preliminary data.</text>
</comment>
<keyword evidence="3" id="KW-1185">Reference proteome</keyword>
<dbReference type="InterPro" id="IPR015404">
    <property type="entry name" value="Vps5_C"/>
</dbReference>
<accession>A0AAN8XIP1</accession>
<dbReference type="EMBL" id="JAXCGZ010002234">
    <property type="protein sequence ID" value="KAK7084167.1"/>
    <property type="molecule type" value="Genomic_DNA"/>
</dbReference>
<dbReference type="AlphaFoldDB" id="A0AAN8XIP1"/>
<feature type="domain" description="Sorting nexin/Vps5-like C-terminal" evidence="1">
    <location>
        <begin position="32"/>
        <end position="85"/>
    </location>
</feature>
<sequence length="100" mass="11604">MAALRRSTPRFCSRKQILHFRGSIKNPSGMFEAEKAKKEAETAFEECSDVARNEIKRFQRERSQEFQRCIDQYVEFQITSARATLKSLTQTLTQIKAVSL</sequence>
<name>A0AAN8XIP1_HALRR</name>
<protein>
    <recommendedName>
        <fullName evidence="1">Sorting nexin/Vps5-like C-terminal domain-containing protein</fullName>
    </recommendedName>
</protein>
<reference evidence="2 3" key="1">
    <citation type="submission" date="2023-11" db="EMBL/GenBank/DDBJ databases">
        <title>Halocaridina rubra genome assembly.</title>
        <authorList>
            <person name="Smith C."/>
        </authorList>
    </citation>
    <scope>NUCLEOTIDE SEQUENCE [LARGE SCALE GENOMIC DNA]</scope>
    <source>
        <strain evidence="2">EP-1</strain>
        <tissue evidence="2">Whole</tissue>
    </source>
</reference>
<dbReference type="Proteomes" id="UP001381693">
    <property type="component" value="Unassembled WGS sequence"/>
</dbReference>
<dbReference type="SUPFAM" id="SSF103657">
    <property type="entry name" value="BAR/IMD domain-like"/>
    <property type="match status" value="1"/>
</dbReference>
<dbReference type="Gene3D" id="1.20.1270.60">
    <property type="entry name" value="Arfaptin homology (AH) domain/BAR domain"/>
    <property type="match status" value="1"/>
</dbReference>
<evidence type="ECO:0000313" key="2">
    <source>
        <dbReference type="EMBL" id="KAK7084167.1"/>
    </source>
</evidence>
<evidence type="ECO:0000313" key="3">
    <source>
        <dbReference type="Proteomes" id="UP001381693"/>
    </source>
</evidence>
<gene>
    <name evidence="2" type="ORF">SK128_003038</name>
</gene>
<dbReference type="InterPro" id="IPR027267">
    <property type="entry name" value="AH/BAR_dom_sf"/>
</dbReference>
<organism evidence="2 3">
    <name type="scientific">Halocaridina rubra</name>
    <name type="common">Hawaiian red shrimp</name>
    <dbReference type="NCBI Taxonomy" id="373956"/>
    <lineage>
        <taxon>Eukaryota</taxon>
        <taxon>Metazoa</taxon>
        <taxon>Ecdysozoa</taxon>
        <taxon>Arthropoda</taxon>
        <taxon>Crustacea</taxon>
        <taxon>Multicrustacea</taxon>
        <taxon>Malacostraca</taxon>
        <taxon>Eumalacostraca</taxon>
        <taxon>Eucarida</taxon>
        <taxon>Decapoda</taxon>
        <taxon>Pleocyemata</taxon>
        <taxon>Caridea</taxon>
        <taxon>Atyoidea</taxon>
        <taxon>Atyidae</taxon>
        <taxon>Halocaridina</taxon>
    </lineage>
</organism>
<proteinExistence type="predicted"/>